<dbReference type="InterPro" id="IPR041606">
    <property type="entry name" value="HydF_dimer"/>
</dbReference>
<evidence type="ECO:0000259" key="4">
    <source>
        <dbReference type="Pfam" id="PF18128"/>
    </source>
</evidence>
<dbReference type="GO" id="GO:0002098">
    <property type="term" value="P:tRNA wobble uridine modification"/>
    <property type="evidence" value="ECO:0007669"/>
    <property type="project" value="TreeGrafter"/>
</dbReference>
<dbReference type="NCBIfam" id="TIGR00231">
    <property type="entry name" value="small_GTP"/>
    <property type="match status" value="1"/>
</dbReference>
<sequence>MQQTPRANRPHIAVFGRRNVGKSTLINTLTNQELALVSDVPGTTTDPVYKSMELLPLGPVVMIDTAGIDDVGSLGKLRIKKTREVIRRTDLAILVIDPFHGAGNYEKDLYNKLQDNNIPVVVVINKIDRVKGIKQDLLDKVKLLFGVTPIKVSAHSGTGIEELREVLVNRVPRDHEQPHIIGDLIDEGDTVILVTPIDSAAPKGRLILPQVQTLRDILDNHGMGLVVKETELEGALKTLREKPRLVVTDSQVFGLVSKIVPEDIYLTGFSILFARYKGDLMKYLEGVAKLENLRPGDKILIAEACTHRRQPDDIGTVKLPGWIRSRICNEVKFDLVSGREYPDNLEQYDLVLHCAGCMLNRKEVLSRLKEANTSGVPVVNYGMAIAYLHGILDRALKPFGEAYQTWKGYRK</sequence>
<dbReference type="CDD" id="cd00880">
    <property type="entry name" value="Era_like"/>
    <property type="match status" value="1"/>
</dbReference>
<keyword evidence="7" id="KW-1185">Reference proteome</keyword>
<protein>
    <submittedName>
        <fullName evidence="6">Small GTP-binding protein</fullName>
    </submittedName>
</protein>
<dbReference type="Pfam" id="PF01926">
    <property type="entry name" value="MMR_HSR1"/>
    <property type="match status" value="1"/>
</dbReference>
<evidence type="ECO:0000259" key="3">
    <source>
        <dbReference type="Pfam" id="PF01926"/>
    </source>
</evidence>
<dbReference type="PANTHER" id="PTHR42714">
    <property type="entry name" value="TRNA MODIFICATION GTPASE GTPBP3"/>
    <property type="match status" value="1"/>
</dbReference>
<dbReference type="Proteomes" id="UP000000719">
    <property type="component" value="Chromosome"/>
</dbReference>
<dbReference type="RefSeq" id="WP_015923647.1">
    <property type="nucleotide sequence ID" value="NC_011899.1"/>
</dbReference>
<feature type="domain" description="Hydrogen maturase F dimerization" evidence="4">
    <location>
        <begin position="180"/>
        <end position="278"/>
    </location>
</feature>
<evidence type="ECO:0000256" key="2">
    <source>
        <dbReference type="ARBA" id="ARBA00023134"/>
    </source>
</evidence>
<reference evidence="6 7" key="1">
    <citation type="journal article" date="2009" name="PLoS ONE">
        <title>Genome analysis of the anaerobic thermohalophilic bacterium Halothermothrix orenii.</title>
        <authorList>
            <person name="Mavromatis K."/>
            <person name="Ivanova N."/>
            <person name="Anderson I."/>
            <person name="Lykidis A."/>
            <person name="Hooper S.D."/>
            <person name="Sun H."/>
            <person name="Kunin V."/>
            <person name="Lapidus A."/>
            <person name="Hugenholtz P."/>
            <person name="Patel B."/>
            <person name="Kyrpides N.C."/>
        </authorList>
    </citation>
    <scope>NUCLEOTIDE SEQUENCE [LARGE SCALE GENOMIC DNA]</scope>
    <source>
        <strain evidence="7">H 168 / OCM 544 / DSM 9562</strain>
    </source>
</reference>
<evidence type="ECO:0000259" key="5">
    <source>
        <dbReference type="Pfam" id="PF18133"/>
    </source>
</evidence>
<dbReference type="InterPro" id="IPR006073">
    <property type="entry name" value="GTP-bd"/>
</dbReference>
<dbReference type="OrthoDB" id="9811338at2"/>
<gene>
    <name evidence="6" type="ordered locus">Hore_19310</name>
</gene>
<dbReference type="SUPFAM" id="SSF52540">
    <property type="entry name" value="P-loop containing nucleoside triphosphate hydrolases"/>
    <property type="match status" value="1"/>
</dbReference>
<dbReference type="Gene3D" id="3.40.50.11410">
    <property type="match status" value="1"/>
</dbReference>
<proteinExistence type="predicted"/>
<dbReference type="PANTHER" id="PTHR42714:SF6">
    <property type="entry name" value="TRANSLATION INITIATION FACTOR IF-2"/>
    <property type="match status" value="1"/>
</dbReference>
<dbReference type="GO" id="GO:0005737">
    <property type="term" value="C:cytoplasm"/>
    <property type="evidence" value="ECO:0007669"/>
    <property type="project" value="TreeGrafter"/>
</dbReference>
<dbReference type="STRING" id="373903.Hore_19310"/>
<dbReference type="Pfam" id="PF18128">
    <property type="entry name" value="HydF_dimer"/>
    <property type="match status" value="1"/>
</dbReference>
<dbReference type="InterPro" id="IPR040644">
    <property type="entry name" value="HydF_tetramer"/>
</dbReference>
<feature type="domain" description="G" evidence="3">
    <location>
        <begin position="11"/>
        <end position="126"/>
    </location>
</feature>
<dbReference type="InterPro" id="IPR027417">
    <property type="entry name" value="P-loop_NTPase"/>
</dbReference>
<dbReference type="GO" id="GO:0030488">
    <property type="term" value="P:tRNA methylation"/>
    <property type="evidence" value="ECO:0007669"/>
    <property type="project" value="TreeGrafter"/>
</dbReference>
<dbReference type="InterPro" id="IPR005225">
    <property type="entry name" value="Small_GTP-bd"/>
</dbReference>
<dbReference type="EMBL" id="CP001098">
    <property type="protein sequence ID" value="ACL70678.1"/>
    <property type="molecule type" value="Genomic_DNA"/>
</dbReference>
<dbReference type="InterPro" id="IPR023873">
    <property type="entry name" value="FeFe-hyd_GTPase_HydF"/>
</dbReference>
<dbReference type="Gene3D" id="3.40.50.11420">
    <property type="match status" value="1"/>
</dbReference>
<evidence type="ECO:0000256" key="1">
    <source>
        <dbReference type="ARBA" id="ARBA00022741"/>
    </source>
</evidence>
<dbReference type="NCBIfam" id="TIGR03918">
    <property type="entry name" value="GTP_HydF"/>
    <property type="match status" value="1"/>
</dbReference>
<name>B8CZF9_HALOH</name>
<dbReference type="AlphaFoldDB" id="B8CZF9"/>
<dbReference type="PRINTS" id="PR00326">
    <property type="entry name" value="GTP1OBG"/>
</dbReference>
<dbReference type="GO" id="GO:0005525">
    <property type="term" value="F:GTP binding"/>
    <property type="evidence" value="ECO:0007669"/>
    <property type="project" value="UniProtKB-KW"/>
</dbReference>
<feature type="domain" description="Hydrogen maturase F tetramerization" evidence="5">
    <location>
        <begin position="282"/>
        <end position="398"/>
    </location>
</feature>
<evidence type="ECO:0000313" key="6">
    <source>
        <dbReference type="EMBL" id="ACL70678.1"/>
    </source>
</evidence>
<dbReference type="eggNOG" id="COG0486">
    <property type="taxonomic scope" value="Bacteria"/>
</dbReference>
<evidence type="ECO:0000313" key="7">
    <source>
        <dbReference type="Proteomes" id="UP000000719"/>
    </source>
</evidence>
<organism evidence="6 7">
    <name type="scientific">Halothermothrix orenii (strain H 168 / OCM 544 / DSM 9562)</name>
    <dbReference type="NCBI Taxonomy" id="373903"/>
    <lineage>
        <taxon>Bacteria</taxon>
        <taxon>Bacillati</taxon>
        <taxon>Bacillota</taxon>
        <taxon>Clostridia</taxon>
        <taxon>Halanaerobiales</taxon>
        <taxon>Halothermotrichaceae</taxon>
        <taxon>Halothermothrix</taxon>
    </lineage>
</organism>
<dbReference type="Pfam" id="PF18133">
    <property type="entry name" value="HydF_tetramer"/>
    <property type="match status" value="1"/>
</dbReference>
<dbReference type="HOGENOM" id="CLU_042017_0_0_9"/>
<accession>B8CZF9</accession>
<dbReference type="KEGG" id="hor:Hore_19310"/>
<keyword evidence="1" id="KW-0547">Nucleotide-binding</keyword>
<dbReference type="Gene3D" id="3.40.50.300">
    <property type="entry name" value="P-loop containing nucleotide triphosphate hydrolases"/>
    <property type="match status" value="1"/>
</dbReference>
<keyword evidence="2" id="KW-0342">GTP-binding</keyword>